<gene>
    <name evidence="5" type="ORF">RNJ44_04220</name>
</gene>
<name>A0ABR4NU99_9SACH</name>
<feature type="compositionally biased region" description="Polar residues" evidence="3">
    <location>
        <begin position="694"/>
        <end position="711"/>
    </location>
</feature>
<keyword evidence="6" id="KW-1185">Reference proteome</keyword>
<feature type="compositionally biased region" description="Polar residues" evidence="3">
    <location>
        <begin position="633"/>
        <end position="649"/>
    </location>
</feature>
<dbReference type="Proteomes" id="UP001623330">
    <property type="component" value="Unassembled WGS sequence"/>
</dbReference>
<organism evidence="5 6">
    <name type="scientific">Nakaseomyces bracarensis</name>
    <dbReference type="NCBI Taxonomy" id="273131"/>
    <lineage>
        <taxon>Eukaryota</taxon>
        <taxon>Fungi</taxon>
        <taxon>Dikarya</taxon>
        <taxon>Ascomycota</taxon>
        <taxon>Saccharomycotina</taxon>
        <taxon>Saccharomycetes</taxon>
        <taxon>Saccharomycetales</taxon>
        <taxon>Saccharomycetaceae</taxon>
        <taxon>Nakaseomyces</taxon>
    </lineage>
</organism>
<feature type="region of interest" description="Disordered" evidence="3">
    <location>
        <begin position="1"/>
        <end position="131"/>
    </location>
</feature>
<accession>A0ABR4NU99</accession>
<comment type="subcellular location">
    <subcellularLocation>
        <location evidence="1">Nucleus</location>
    </subcellularLocation>
</comment>
<feature type="compositionally biased region" description="Basic and acidic residues" evidence="3">
    <location>
        <begin position="49"/>
        <end position="61"/>
    </location>
</feature>
<protein>
    <submittedName>
        <fullName evidence="5">ISWI one complex protein 3</fullName>
    </submittedName>
</protein>
<keyword evidence="2" id="KW-0539">Nucleus</keyword>
<dbReference type="Pfam" id="PF15612">
    <property type="entry name" value="WHIM1"/>
    <property type="match status" value="1"/>
</dbReference>
<comment type="caution">
    <text evidence="5">The sequence shown here is derived from an EMBL/GenBank/DDBJ whole genome shotgun (WGS) entry which is preliminary data.</text>
</comment>
<feature type="compositionally biased region" description="Acidic residues" evidence="3">
    <location>
        <begin position="762"/>
        <end position="773"/>
    </location>
</feature>
<proteinExistence type="predicted"/>
<dbReference type="EMBL" id="JBEVYD010000005">
    <property type="protein sequence ID" value="KAL3232304.1"/>
    <property type="molecule type" value="Genomic_DNA"/>
</dbReference>
<feature type="region of interest" description="Disordered" evidence="3">
    <location>
        <begin position="628"/>
        <end position="711"/>
    </location>
</feature>
<evidence type="ECO:0000256" key="1">
    <source>
        <dbReference type="ARBA" id="ARBA00004123"/>
    </source>
</evidence>
<evidence type="ECO:0000256" key="2">
    <source>
        <dbReference type="ARBA" id="ARBA00023242"/>
    </source>
</evidence>
<dbReference type="InterPro" id="IPR028942">
    <property type="entry name" value="WHIM1_dom"/>
</dbReference>
<evidence type="ECO:0000313" key="6">
    <source>
        <dbReference type="Proteomes" id="UP001623330"/>
    </source>
</evidence>
<feature type="region of interest" description="Disordered" evidence="3">
    <location>
        <begin position="742"/>
        <end position="773"/>
    </location>
</feature>
<sequence length="773" mass="89542">MEKEDHESSQPVANDMPQSTENNETESKELNGSELSQDVDMATLGLRRSARERVPRKRDIYEIDASIYFPTKKKKKSKPKPKKIVVKEKSKKNDKGKAKPVVKKGTTSTSNANSSKSTPRPSEPPIPSVNSKDWTANVPLFNADYRNQNAKISRMKNENMKAVPYAGDVVKVMAFINKFSYFFVSDLQSLSFQDFEVGLDLYPQPLNPNPNVKDIQRLYADYLPIKDVVNSQDKMNLLLLTVMDLMFRDVDTPREPQIDWPDLKSSSKKVFQTHVEKIRTNAYEWGYPKEWRRKISTEDIMKPSSALFENDDTGSPVDPKNPEILTPNIYSWPKNEPLEEEEDPLQTKGLQRSGILALEPSDRIIFLRTLVDWCTSYSPLLHNEIYILTHYKRDPPFGIQTQHVPRYMLLGMQQTFEEFTKLCNLIQSRHEIRSKKKHVKKQISEGKNDIVQKLEIIKNLKSIMKGKTDEEKLELILEHYDDWVKLFSGEIVENPLSNPFENNLYKLRSEEFFVGRVPHVGDFYIPRLQSYDGLTSMNTYTDLRTLDDILNKFESKKINSFTLFENDSPYMSANFKLLLFDRIALIQDTISGVDISNKNYWYEMCNNSATLLDFIDFIDHKIVIPPAKEKTSPNEGTITNVEVDNQVENGGTVDLETKNLAEKDQNNDNTIIDEKSVDSSTDKKEKDAKKKKSTPSNTINPLPKNSQFNQSRQRLKILQNYLRRMYPVLSEFEEMKVKYQDINPSKRQSRRSRQVNYKLENSDDEFEPGYESQ</sequence>
<feature type="compositionally biased region" description="Low complexity" evidence="3">
    <location>
        <begin position="106"/>
        <end position="118"/>
    </location>
</feature>
<feature type="region of interest" description="Disordered" evidence="3">
    <location>
        <begin position="306"/>
        <end position="329"/>
    </location>
</feature>
<feature type="compositionally biased region" description="Basic and acidic residues" evidence="3">
    <location>
        <begin position="655"/>
        <end position="688"/>
    </location>
</feature>
<feature type="compositionally biased region" description="Basic and acidic residues" evidence="3">
    <location>
        <begin position="85"/>
        <end position="97"/>
    </location>
</feature>
<reference evidence="5 6" key="1">
    <citation type="submission" date="2024-05" db="EMBL/GenBank/DDBJ databases">
        <title>Long read based assembly of the Candida bracarensis genome reveals expanded adhesin content.</title>
        <authorList>
            <person name="Marcet-Houben M."/>
            <person name="Ksiezopolska E."/>
            <person name="Gabaldon T."/>
        </authorList>
    </citation>
    <scope>NUCLEOTIDE SEQUENCE [LARGE SCALE GENOMIC DNA]</scope>
    <source>
        <strain evidence="5 6">CBM6</strain>
    </source>
</reference>
<feature type="compositionally biased region" description="Polar residues" evidence="3">
    <location>
        <begin position="9"/>
        <end position="22"/>
    </location>
</feature>
<evidence type="ECO:0000313" key="5">
    <source>
        <dbReference type="EMBL" id="KAL3232304.1"/>
    </source>
</evidence>
<feature type="domain" description="WHIM1" evidence="4">
    <location>
        <begin position="341"/>
        <end position="386"/>
    </location>
</feature>
<feature type="compositionally biased region" description="Basic residues" evidence="3">
    <location>
        <begin position="71"/>
        <end position="84"/>
    </location>
</feature>
<evidence type="ECO:0000259" key="4">
    <source>
        <dbReference type="Pfam" id="PF15612"/>
    </source>
</evidence>
<evidence type="ECO:0000256" key="3">
    <source>
        <dbReference type="SAM" id="MobiDB-lite"/>
    </source>
</evidence>